<name>A0A2S6CKC6_9PEZI</name>
<dbReference type="InterPro" id="IPR036188">
    <property type="entry name" value="FAD/NAD-bd_sf"/>
</dbReference>
<reference evidence="10" key="1">
    <citation type="journal article" date="2017" name="bioRxiv">
        <title>Conservation of a gene cluster reveals novel cercosporin biosynthetic mechanisms and extends production to the genus Colletotrichum.</title>
        <authorList>
            <person name="de Jonge R."/>
            <person name="Ebert M.K."/>
            <person name="Huitt-Roehl C.R."/>
            <person name="Pal P."/>
            <person name="Suttle J.C."/>
            <person name="Spanner R.E."/>
            <person name="Neubauer J.D."/>
            <person name="Jurick W.M.II."/>
            <person name="Stott K.A."/>
            <person name="Secor G.A."/>
            <person name="Thomma B.P.H.J."/>
            <person name="Van de Peer Y."/>
            <person name="Townsend C.A."/>
            <person name="Bolton M.D."/>
        </authorList>
    </citation>
    <scope>NUCLEOTIDE SEQUENCE [LARGE SCALE GENOMIC DNA]</scope>
    <source>
        <strain evidence="10">CBS538.71</strain>
    </source>
</reference>
<evidence type="ECO:0000259" key="8">
    <source>
        <dbReference type="Pfam" id="PF01494"/>
    </source>
</evidence>
<gene>
    <name evidence="9" type="ORF">CBER1_08986</name>
</gene>
<dbReference type="PANTHER" id="PTHR13789:SF315">
    <property type="entry name" value="FAD-DEPENDENT MONOOXYGENASE MDPD"/>
    <property type="match status" value="1"/>
</dbReference>
<dbReference type="InterPro" id="IPR002938">
    <property type="entry name" value="FAD-bd"/>
</dbReference>
<evidence type="ECO:0000313" key="9">
    <source>
        <dbReference type="EMBL" id="PPJ60175.1"/>
    </source>
</evidence>
<organism evidence="9 10">
    <name type="scientific">Cercospora berteroae</name>
    <dbReference type="NCBI Taxonomy" id="357750"/>
    <lineage>
        <taxon>Eukaryota</taxon>
        <taxon>Fungi</taxon>
        <taxon>Dikarya</taxon>
        <taxon>Ascomycota</taxon>
        <taxon>Pezizomycotina</taxon>
        <taxon>Dothideomycetes</taxon>
        <taxon>Dothideomycetidae</taxon>
        <taxon>Mycosphaerellales</taxon>
        <taxon>Mycosphaerellaceae</taxon>
        <taxon>Cercospora</taxon>
    </lineage>
</organism>
<evidence type="ECO:0000256" key="2">
    <source>
        <dbReference type="ARBA" id="ARBA00007992"/>
    </source>
</evidence>
<keyword evidence="4" id="KW-0274">FAD</keyword>
<evidence type="ECO:0000256" key="3">
    <source>
        <dbReference type="ARBA" id="ARBA00022630"/>
    </source>
</evidence>
<dbReference type="PANTHER" id="PTHR13789">
    <property type="entry name" value="MONOOXYGENASE"/>
    <property type="match status" value="1"/>
</dbReference>
<dbReference type="STRING" id="357750.A0A2S6CKC6"/>
<protein>
    <recommendedName>
        <fullName evidence="8">FAD-binding domain-containing protein</fullName>
    </recommendedName>
</protein>
<comment type="caution">
    <text evidence="9">The sequence shown here is derived from an EMBL/GenBank/DDBJ whole genome shotgun (WGS) entry which is preliminary data.</text>
</comment>
<dbReference type="PRINTS" id="PR00420">
    <property type="entry name" value="RNGMNOXGNASE"/>
</dbReference>
<dbReference type="EMBL" id="PNEN01000304">
    <property type="protein sequence ID" value="PPJ60175.1"/>
    <property type="molecule type" value="Genomic_DNA"/>
</dbReference>
<keyword evidence="3" id="KW-0285">Flavoprotein</keyword>
<dbReference type="Proteomes" id="UP000237631">
    <property type="component" value="Unassembled WGS sequence"/>
</dbReference>
<evidence type="ECO:0000256" key="1">
    <source>
        <dbReference type="ARBA" id="ARBA00001974"/>
    </source>
</evidence>
<dbReference type="OrthoDB" id="16820at2759"/>
<keyword evidence="5" id="KW-0560">Oxidoreductase</keyword>
<proteinExistence type="inferred from homology"/>
<dbReference type="GO" id="GO:0004497">
    <property type="term" value="F:monooxygenase activity"/>
    <property type="evidence" value="ECO:0007669"/>
    <property type="project" value="UniProtKB-KW"/>
</dbReference>
<evidence type="ECO:0000256" key="4">
    <source>
        <dbReference type="ARBA" id="ARBA00022827"/>
    </source>
</evidence>
<keyword evidence="10" id="KW-1185">Reference proteome</keyword>
<keyword evidence="6" id="KW-0503">Monooxygenase</keyword>
<sequence>MGSIGLEEKTRDYLTHGDPDEFDPEHWSSGRLPDRQPETHLNVLIVGAGPSGLMTALECWRKGHNVVGILERSKGPVYTGDLVIIAPSAITVFKHWPDMLADLEADKRESSQYYYKHTGEHILGPTRFTFNEPDVEAEIRRAGNPVPGPNQIRKQFYRTLLKQVARIGLKVEYNTTVAEYFEVEAAGVAGVVLSGSRAVRVADLVVAADATRTRSDLLIHGRHQPAKSSGMSVYRCSMPPEIPLQDPAFRERWGEAIERGESTHEFWLGRGMHLNMAISPKIVAFGLTPRDSTQMEGGVAPIESWQPDVDPKQVLEVLRRTPGWPVAVESLIKFAPKGSVVHWPLMWRNLQESWTSKGGLVVQVGDAAHSTIPASASGATLALEDAVTLASCLQLSCINGGKQGASLGARVYNMLRYQRVACSQKAAFVNSEILARANMDEISRNPEKAKIHYPKWLFMHDPEKYAYDNFGSAVANLLSGAPFQNTNIPPGHKFSVWTMEGVLEEYRSGKKAADFLDGDWS</sequence>
<accession>A0A2S6CKC6</accession>
<dbReference type="AlphaFoldDB" id="A0A2S6CKC6"/>
<evidence type="ECO:0000256" key="7">
    <source>
        <dbReference type="SAM" id="MobiDB-lite"/>
    </source>
</evidence>
<evidence type="ECO:0000313" key="10">
    <source>
        <dbReference type="Proteomes" id="UP000237631"/>
    </source>
</evidence>
<dbReference type="Pfam" id="PF01494">
    <property type="entry name" value="FAD_binding_3"/>
    <property type="match status" value="1"/>
</dbReference>
<comment type="cofactor">
    <cofactor evidence="1">
        <name>FAD</name>
        <dbReference type="ChEBI" id="CHEBI:57692"/>
    </cofactor>
</comment>
<dbReference type="GO" id="GO:0071949">
    <property type="term" value="F:FAD binding"/>
    <property type="evidence" value="ECO:0007669"/>
    <property type="project" value="InterPro"/>
</dbReference>
<feature type="region of interest" description="Disordered" evidence="7">
    <location>
        <begin position="1"/>
        <end position="34"/>
    </location>
</feature>
<dbReference type="SUPFAM" id="SSF51905">
    <property type="entry name" value="FAD/NAD(P)-binding domain"/>
    <property type="match status" value="1"/>
</dbReference>
<evidence type="ECO:0000256" key="5">
    <source>
        <dbReference type="ARBA" id="ARBA00023002"/>
    </source>
</evidence>
<dbReference type="InterPro" id="IPR050493">
    <property type="entry name" value="FAD-dep_Monooxygenase_BioMet"/>
</dbReference>
<dbReference type="Gene3D" id="3.50.50.60">
    <property type="entry name" value="FAD/NAD(P)-binding domain"/>
    <property type="match status" value="1"/>
</dbReference>
<feature type="domain" description="FAD-binding" evidence="8">
    <location>
        <begin position="42"/>
        <end position="394"/>
    </location>
</feature>
<comment type="similarity">
    <text evidence="2">Belongs to the paxM FAD-dependent monooxygenase family.</text>
</comment>
<evidence type="ECO:0000256" key="6">
    <source>
        <dbReference type="ARBA" id="ARBA00023033"/>
    </source>
</evidence>